<gene>
    <name evidence="7" type="ORF">ATP06_0218860</name>
    <name evidence="6" type="ORF">AVL48_35745</name>
</gene>
<dbReference type="GO" id="GO:0016874">
    <property type="term" value="F:ligase activity"/>
    <property type="evidence" value="ECO:0007669"/>
    <property type="project" value="UniProtKB-KW"/>
</dbReference>
<evidence type="ECO:0000256" key="4">
    <source>
        <dbReference type="PROSITE-ProRule" id="PRU00409"/>
    </source>
</evidence>
<keyword evidence="2 4" id="KW-0547">Nucleotide-binding</keyword>
<dbReference type="EMBL" id="LOBU02000014">
    <property type="protein sequence ID" value="OKA06633.1"/>
    <property type="molecule type" value="Genomic_DNA"/>
</dbReference>
<dbReference type="RefSeq" id="WP_061982321.1">
    <property type="nucleotide sequence ID" value="NZ_FOPQ01000003.1"/>
</dbReference>
<comment type="caution">
    <text evidence="6">The sequence shown here is derived from an EMBL/GenBank/DDBJ whole genome shotgun (WGS) entry which is preliminary data.</text>
</comment>
<dbReference type="EMBL" id="LQCI01000018">
    <property type="protein sequence ID" value="KZB83925.1"/>
    <property type="molecule type" value="Genomic_DNA"/>
</dbReference>
<evidence type="ECO:0000313" key="7">
    <source>
        <dbReference type="EMBL" id="OKA06633.1"/>
    </source>
</evidence>
<accession>A0A154MHR6</accession>
<organism evidence="6 8">
    <name type="scientific">Amycolatopsis regifaucium</name>
    <dbReference type="NCBI Taxonomy" id="546365"/>
    <lineage>
        <taxon>Bacteria</taxon>
        <taxon>Bacillati</taxon>
        <taxon>Actinomycetota</taxon>
        <taxon>Actinomycetes</taxon>
        <taxon>Pseudonocardiales</taxon>
        <taxon>Pseudonocardiaceae</taxon>
        <taxon>Amycolatopsis</taxon>
    </lineage>
</organism>
<dbReference type="Proteomes" id="UP000186883">
    <property type="component" value="Unassembled WGS sequence"/>
</dbReference>
<name>A0A154MHR6_9PSEU</name>
<keyword evidence="6" id="KW-0456">Lyase</keyword>
<evidence type="ECO:0000259" key="5">
    <source>
        <dbReference type="PROSITE" id="PS50975"/>
    </source>
</evidence>
<keyword evidence="3 4" id="KW-0067">ATP-binding</keyword>
<reference evidence="7 9" key="2">
    <citation type="submission" date="2016-11" db="EMBL/GenBank/DDBJ databases">
        <title>Genome sequencing of Amycolatopsis regifaucium.</title>
        <authorList>
            <person name="Mayilraj S."/>
            <person name="Kaur N."/>
        </authorList>
    </citation>
    <scope>NUCLEOTIDE SEQUENCE [LARGE SCALE GENOMIC DNA]</scope>
    <source>
        <strain evidence="7 9">GY080</strain>
    </source>
</reference>
<dbReference type="GO" id="GO:0016829">
    <property type="term" value="F:lyase activity"/>
    <property type="evidence" value="ECO:0007669"/>
    <property type="project" value="UniProtKB-KW"/>
</dbReference>
<evidence type="ECO:0000313" key="9">
    <source>
        <dbReference type="Proteomes" id="UP000186883"/>
    </source>
</evidence>
<keyword evidence="1" id="KW-0436">Ligase</keyword>
<feature type="domain" description="ATP-grasp" evidence="5">
    <location>
        <begin position="87"/>
        <end position="298"/>
    </location>
</feature>
<dbReference type="InterPro" id="IPR052032">
    <property type="entry name" value="ATP-dep_AA_Ligase"/>
</dbReference>
<dbReference type="OrthoDB" id="24041at2"/>
<dbReference type="Pfam" id="PF18603">
    <property type="entry name" value="LAL_C2"/>
    <property type="match status" value="1"/>
</dbReference>
<proteinExistence type="predicted"/>
<reference evidence="6 8" key="1">
    <citation type="submission" date="2015-12" db="EMBL/GenBank/DDBJ databases">
        <title>Amycolatopsis regifaucium genome sequencing and assembly.</title>
        <authorList>
            <person name="Mayilraj S."/>
        </authorList>
    </citation>
    <scope>NUCLEOTIDE SEQUENCE [LARGE SCALE GENOMIC DNA]</scope>
    <source>
        <strain evidence="6 8">GY080</strain>
    </source>
</reference>
<dbReference type="InterPro" id="IPR011761">
    <property type="entry name" value="ATP-grasp"/>
</dbReference>
<dbReference type="Pfam" id="PF13535">
    <property type="entry name" value="ATP-grasp_4"/>
    <property type="match status" value="1"/>
</dbReference>
<dbReference type="Gene3D" id="3.30.470.20">
    <property type="entry name" value="ATP-grasp fold, B domain"/>
    <property type="match status" value="1"/>
</dbReference>
<evidence type="ECO:0000256" key="1">
    <source>
        <dbReference type="ARBA" id="ARBA00022598"/>
    </source>
</evidence>
<dbReference type="GO" id="GO:0046872">
    <property type="term" value="F:metal ion binding"/>
    <property type="evidence" value="ECO:0007669"/>
    <property type="project" value="InterPro"/>
</dbReference>
<keyword evidence="9" id="KW-1185">Reference proteome</keyword>
<dbReference type="AlphaFoldDB" id="A0A154MHR6"/>
<dbReference type="PANTHER" id="PTHR43585">
    <property type="entry name" value="FUMIPYRROLE BIOSYNTHESIS PROTEIN C"/>
    <property type="match status" value="1"/>
</dbReference>
<evidence type="ECO:0000256" key="2">
    <source>
        <dbReference type="ARBA" id="ARBA00022741"/>
    </source>
</evidence>
<protein>
    <submittedName>
        <fullName evidence="6">Argininosuccinate lyase</fullName>
    </submittedName>
</protein>
<evidence type="ECO:0000313" key="6">
    <source>
        <dbReference type="EMBL" id="KZB83925.1"/>
    </source>
</evidence>
<sequence length="400" mass="42103">MSVVLLEALTFGLGRLADAAAEAGRKLVLFTGNRDIYRYELGTLAPGRVEVVDIDTTDIAACEAALRAIPDLAGIINSTDTWALPGAELTARLGLPGPDAAAVRVLRDKGAVRDLLYEHGLTRGRPVPVMVAEELGFPLVVKDSSGTSSRGVWLVRDADELALARLEAKDTPLKGHLIAEPYFAGPLYSAETVTWQGRTRLLGILSRQLSPEPVRREEAAAFPVAFPHAEQAGLADWIGQVLKAAGHGQGFAHTEFVLTADGPEVVEINIRIGGAMLGEALCRSLGTNVYSAMISMALGEEPALLTQNFGDGPGIGFVLAYPASEGVLKGWAGLDRLSSLPGAPEWYPTASPGDEIRHLTDQRSCTGIVLAEGPTAELALHRALAAAGGITPVIEPFPGS</sequence>
<dbReference type="PROSITE" id="PS50975">
    <property type="entry name" value="ATP_GRASP"/>
    <property type="match status" value="1"/>
</dbReference>
<dbReference type="GO" id="GO:0005524">
    <property type="term" value="F:ATP binding"/>
    <property type="evidence" value="ECO:0007669"/>
    <property type="project" value="UniProtKB-UniRule"/>
</dbReference>
<evidence type="ECO:0000256" key="3">
    <source>
        <dbReference type="ARBA" id="ARBA00022840"/>
    </source>
</evidence>
<dbReference type="InterPro" id="IPR040570">
    <property type="entry name" value="LAL_C2"/>
</dbReference>
<dbReference type="Proteomes" id="UP000076321">
    <property type="component" value="Unassembled WGS sequence"/>
</dbReference>
<evidence type="ECO:0000313" key="8">
    <source>
        <dbReference type="Proteomes" id="UP000076321"/>
    </source>
</evidence>
<dbReference type="SUPFAM" id="SSF56059">
    <property type="entry name" value="Glutathione synthetase ATP-binding domain-like"/>
    <property type="match status" value="1"/>
</dbReference>
<dbReference type="PANTHER" id="PTHR43585:SF2">
    <property type="entry name" value="ATP-GRASP ENZYME FSQD"/>
    <property type="match status" value="1"/>
</dbReference>